<dbReference type="AlphaFoldDB" id="Q2QY78"/>
<feature type="region of interest" description="Disordered" evidence="1">
    <location>
        <begin position="481"/>
        <end position="501"/>
    </location>
</feature>
<sequence>MAGQTVPTMAGQTVYYTGQTVPTIAGFHTTTSSTDFNYYSSPVNTGSHATSHIPNTYNDPNRGYLHDTGYGQYNHIAPQQPPLRPLNPPPNPPRPETMEELISVIIRDKFGIEARNRARVYQKPYPDYYDNIPYPRGYRVPEFTRQKHDESVTDYIERFRDARNRCFSLNITDKDLADIAYNGLLDSIKERLNGQIFLDVDHVLHEALAQESRVDDNSLNASLDDNAITNIAEPSVGSDCVTSLSNDGIAESSDGLDCASSLDNDTVENIAELSDGSNCITRESEIVLSPKTESQIDHVNVGKDSDNVLRDGNEIESKIAMYTYQRPYPEHIDSVPYPQGFDVPNFTKFTGEDARTTMEHIGHFVDQCGKAGSADLLKLKFFPLSLSNFASTWFSLLAPNSISTCLMEQRPIDDSSVTYDTILVTPIAKTGIVSNPLPIAPIDFDNKKVVIRPSQAESTKGKSVIIGDPRSETIRINNAKAEDHKVVKDESSSSQKTKKPKLTFEMLMAKYKKGLAGQRFDNQTSDSKRLRSSRRKRIGQTLKQLEPSTIPTSYKPPTRPFSQKNRSDGSKVKNVKKVWVRKEAKASEVVTIKEESQDVRVPTGDAVKTIQAEKTEGDIATVNNGGLTGTSSRSDRRLTAGPTEPPGWSNRQSMAGLTGPRGGMTGGTREAELIVNSDICAQELEENMRIPLIEYLKYPSFRVDQKIRRRAGFYWPKVIDDCFKYYRGCEACQRFNNVQLASTAVLNPIIKPWPLRSWVLNFIGQIYPSSLKGHRFVLVAMDYFTKWAEAVPSRILLTWRLMDKPS</sequence>
<evidence type="ECO:0000256" key="1">
    <source>
        <dbReference type="SAM" id="MobiDB-lite"/>
    </source>
</evidence>
<feature type="region of interest" description="Disordered" evidence="1">
    <location>
        <begin position="77"/>
        <end position="96"/>
    </location>
</feature>
<reference evidence="2" key="1">
    <citation type="journal article" date="2005" name="BMC Biol.">
        <title>The sequence of rice chromosomes 11 and 12, rich in disease resistance genes and recent gene duplications.</title>
        <authorList>
            <consortium name="The rice chromosomes 11 and 12 sequencing consortia"/>
        </authorList>
    </citation>
    <scope>NUCLEOTIDE SEQUENCE [LARGE SCALE GENOMIC DNA]</scope>
</reference>
<feature type="compositionally biased region" description="Pro residues" evidence="1">
    <location>
        <begin position="79"/>
        <end position="95"/>
    </location>
</feature>
<feature type="compositionally biased region" description="Polar residues" evidence="1">
    <location>
        <begin position="541"/>
        <end position="552"/>
    </location>
</feature>
<feature type="compositionally biased region" description="Basic and acidic residues" evidence="1">
    <location>
        <begin position="481"/>
        <end position="491"/>
    </location>
</feature>
<reference evidence="2" key="2">
    <citation type="submission" date="2005-04" db="EMBL/GenBank/DDBJ databases">
        <authorList>
            <person name="Buell C.R."/>
            <person name="Wing R.A."/>
            <person name="McCombie W.A."/>
            <person name="Ouyang S."/>
        </authorList>
    </citation>
    <scope>NUCLEOTIDE SEQUENCE</scope>
</reference>
<protein>
    <submittedName>
        <fullName evidence="2">Retrotransposon protein, putative, Ty3-gypsy subclass</fullName>
    </submittedName>
</protein>
<dbReference type="InterPro" id="IPR052160">
    <property type="entry name" value="Gypsy_RT_Integrase-like"/>
</dbReference>
<feature type="compositionally biased region" description="Polar residues" evidence="1">
    <location>
        <begin position="621"/>
        <end position="632"/>
    </location>
</feature>
<dbReference type="EMBL" id="DP000011">
    <property type="protein sequence ID" value="ABA96382.1"/>
    <property type="molecule type" value="Genomic_DNA"/>
</dbReference>
<name>Q2QY78_ORYSJ</name>
<feature type="region of interest" description="Disordered" evidence="1">
    <location>
        <begin position="515"/>
        <end position="572"/>
    </location>
</feature>
<gene>
    <name evidence="2" type="ordered locus">LOC_Os12g03570</name>
</gene>
<proteinExistence type="predicted"/>
<dbReference type="PANTHER" id="PTHR47266">
    <property type="entry name" value="ENDONUCLEASE-RELATED"/>
    <property type="match status" value="1"/>
</dbReference>
<accession>Q2QY78</accession>
<organism evidence="2">
    <name type="scientific">Oryza sativa subsp. japonica</name>
    <name type="common">Rice</name>
    <dbReference type="NCBI Taxonomy" id="39947"/>
    <lineage>
        <taxon>Eukaryota</taxon>
        <taxon>Viridiplantae</taxon>
        <taxon>Streptophyta</taxon>
        <taxon>Embryophyta</taxon>
        <taxon>Tracheophyta</taxon>
        <taxon>Spermatophyta</taxon>
        <taxon>Magnoliopsida</taxon>
        <taxon>Liliopsida</taxon>
        <taxon>Poales</taxon>
        <taxon>Poaceae</taxon>
        <taxon>BOP clade</taxon>
        <taxon>Oryzoideae</taxon>
        <taxon>Oryzeae</taxon>
        <taxon>Oryzinae</taxon>
        <taxon>Oryza</taxon>
        <taxon>Oryza sativa</taxon>
    </lineage>
</organism>
<feature type="region of interest" description="Disordered" evidence="1">
    <location>
        <begin position="620"/>
        <end position="657"/>
    </location>
</feature>
<reference evidence="2" key="3">
    <citation type="submission" date="2006-01" db="EMBL/GenBank/DDBJ databases">
        <authorList>
            <person name="Buell R."/>
        </authorList>
    </citation>
    <scope>NUCLEOTIDE SEQUENCE</scope>
</reference>
<evidence type="ECO:0000313" key="2">
    <source>
        <dbReference type="EMBL" id="ABA96382.1"/>
    </source>
</evidence>